<dbReference type="SUPFAM" id="SSF52540">
    <property type="entry name" value="P-loop containing nucleoside triphosphate hydrolases"/>
    <property type="match status" value="1"/>
</dbReference>
<dbReference type="AlphaFoldDB" id="A0A250DQV5"/>
<name>A0A250DQV5_9BURK</name>
<dbReference type="RefSeq" id="WP_095746824.1">
    <property type="nucleotide sequence ID" value="NZ_CP023284.1"/>
</dbReference>
<proteinExistence type="predicted"/>
<dbReference type="InterPro" id="IPR027417">
    <property type="entry name" value="P-loop_NTPase"/>
</dbReference>
<gene>
    <name evidence="1" type="ORF">CKY39_28665</name>
</gene>
<evidence type="ECO:0000313" key="2">
    <source>
        <dbReference type="Proteomes" id="UP000217154"/>
    </source>
</evidence>
<dbReference type="EMBL" id="CP023284">
    <property type="protein sequence ID" value="ATA56746.1"/>
    <property type="molecule type" value="Genomic_DNA"/>
</dbReference>
<reference evidence="1 2" key="1">
    <citation type="submission" date="2017-09" db="EMBL/GenBank/DDBJ databases">
        <title>The diverse metabolic capabilities of V. boronicumulans make it an excellent choice for continued studies on novel biodegradation.</title>
        <authorList>
            <person name="Sun S."/>
        </authorList>
    </citation>
    <scope>NUCLEOTIDE SEQUENCE [LARGE SCALE GENOMIC DNA]</scope>
    <source>
        <strain evidence="1 2">J1</strain>
    </source>
</reference>
<evidence type="ECO:0000313" key="1">
    <source>
        <dbReference type="EMBL" id="ATA56746.1"/>
    </source>
</evidence>
<sequence>METTIFSPSLDRLGKLRIQEATEVFGRLLWCEAARLGLVNIVVSGEVNSSDGGIDARADRVGGKDGHSFHYQIKTGTAFKPWQPAAVAQELFGLSGAKPSKTKLGPAVRRCLEIGGTYVMVSLGHDLLAENHSQAVELLRSAFKKCGYKDALVEVWGVRQIANMMERYPSLCLDLGGLGDARFQAIGSWAKNGDMTPRVSLGASQTEFIRRIQEILIGSEIQHARVIGEAGIGKTRLTLEAIQQHSVLAAKAIYVPQAEYFQNSRLFFELLKDDREYSAILVIDECDDDDRASIFSALRGRPRLKLVTIDHGPEFTTDALMEVVRFPPLEGAQIEEILREYIGKSAHAHNWVSWCEGSARVAHAVGDNLKRNPQDILKSPATVPIWNRFVLGYKKIKGDPAGRLMTIVRHIALFRKFGARRPVEKEGRFVATLAARVDPNITAGRFDEAVTQLVDRRILQGSHTLRLVPKALHVHLWKQWWDIHGANANLSTLMDEMPETLRRWFLDMLVYSNGSASAQAAIQC</sequence>
<accession>A0A250DQV5</accession>
<organism evidence="1 2">
    <name type="scientific">Variovorax boronicumulans</name>
    <dbReference type="NCBI Taxonomy" id="436515"/>
    <lineage>
        <taxon>Bacteria</taxon>
        <taxon>Pseudomonadati</taxon>
        <taxon>Pseudomonadota</taxon>
        <taxon>Betaproteobacteria</taxon>
        <taxon>Burkholderiales</taxon>
        <taxon>Comamonadaceae</taxon>
        <taxon>Variovorax</taxon>
    </lineage>
</organism>
<dbReference type="Proteomes" id="UP000217154">
    <property type="component" value="Chromosome"/>
</dbReference>
<dbReference type="KEGG" id="vbo:CKY39_28665"/>
<protein>
    <submittedName>
        <fullName evidence="1">Uncharacterized protein</fullName>
    </submittedName>
</protein>